<keyword evidence="8" id="KW-0677">Repeat</keyword>
<evidence type="ECO:0000256" key="2">
    <source>
        <dbReference type="ARBA" id="ARBA00001954"/>
    </source>
</evidence>
<evidence type="ECO:0000256" key="6">
    <source>
        <dbReference type="ARBA" id="ARBA00022190"/>
    </source>
</evidence>
<protein>
    <recommendedName>
        <fullName evidence="6">Metapyrocatechase</fullName>
        <ecNumber evidence="5">1.13.11.2</ecNumber>
    </recommendedName>
    <alternativeName>
        <fullName evidence="14">CatO2ase</fullName>
    </alternativeName>
    <alternativeName>
        <fullName evidence="13">Catechol 2,3-dioxygenase</fullName>
    </alternativeName>
</protein>
<gene>
    <name evidence="16" type="ORF">UFOPK3773_00670</name>
    <name evidence="17" type="ORF">UFOPK3992_00801</name>
</gene>
<evidence type="ECO:0000256" key="13">
    <source>
        <dbReference type="ARBA" id="ARBA00030369"/>
    </source>
</evidence>
<dbReference type="PROSITE" id="PS00082">
    <property type="entry name" value="EXTRADIOL_DIOXYGENAS"/>
    <property type="match status" value="1"/>
</dbReference>
<dbReference type="InterPro" id="IPR017624">
    <property type="entry name" value="Catechol_2-3_dOase"/>
</dbReference>
<evidence type="ECO:0000256" key="12">
    <source>
        <dbReference type="ARBA" id="ARBA00023004"/>
    </source>
</evidence>
<dbReference type="InterPro" id="IPR000486">
    <property type="entry name" value="Xdiol_ring_cleave_dOase_1/2"/>
</dbReference>
<proteinExistence type="inferred from homology"/>
<dbReference type="GO" id="GO:0008198">
    <property type="term" value="F:ferrous iron binding"/>
    <property type="evidence" value="ECO:0007669"/>
    <property type="project" value="InterPro"/>
</dbReference>
<dbReference type="PANTHER" id="PTHR21366">
    <property type="entry name" value="GLYOXALASE FAMILY PROTEIN"/>
    <property type="match status" value="1"/>
</dbReference>
<keyword evidence="11" id="KW-0560">Oxidoreductase</keyword>
<dbReference type="EMBL" id="CAFBOZ010000097">
    <property type="protein sequence ID" value="CAB5003453.1"/>
    <property type="molecule type" value="Genomic_DNA"/>
</dbReference>
<evidence type="ECO:0000256" key="4">
    <source>
        <dbReference type="ARBA" id="ARBA00011881"/>
    </source>
</evidence>
<feature type="domain" description="VOC" evidence="15">
    <location>
        <begin position="5"/>
        <end position="120"/>
    </location>
</feature>
<evidence type="ECO:0000256" key="14">
    <source>
        <dbReference type="ARBA" id="ARBA00031146"/>
    </source>
</evidence>
<evidence type="ECO:0000256" key="7">
    <source>
        <dbReference type="ARBA" id="ARBA00022723"/>
    </source>
</evidence>
<dbReference type="InterPro" id="IPR004360">
    <property type="entry name" value="Glyas_Fos-R_dOase_dom"/>
</dbReference>
<dbReference type="Pfam" id="PF22247">
    <property type="entry name" value="Diox-like_N"/>
    <property type="match status" value="1"/>
</dbReference>
<keyword evidence="9" id="KW-0058">Aromatic hydrocarbons catabolism</keyword>
<comment type="catalytic activity">
    <reaction evidence="1">
        <text>catechol + O2 = (2Z,4E)-2-hydroxy-6-oxohexa-2,4-dienoate + H(+)</text>
        <dbReference type="Rhea" id="RHEA:17337"/>
        <dbReference type="ChEBI" id="CHEBI:15378"/>
        <dbReference type="ChEBI" id="CHEBI:15379"/>
        <dbReference type="ChEBI" id="CHEBI:18135"/>
        <dbReference type="ChEBI" id="CHEBI:71198"/>
        <dbReference type="EC" id="1.13.11.2"/>
    </reaction>
</comment>
<dbReference type="InterPro" id="IPR054560">
    <property type="entry name" value="XylE-like_N"/>
</dbReference>
<evidence type="ECO:0000256" key="9">
    <source>
        <dbReference type="ARBA" id="ARBA00022797"/>
    </source>
</evidence>
<accession>A0A6J7PJN8</accession>
<organism evidence="17">
    <name type="scientific">freshwater metagenome</name>
    <dbReference type="NCBI Taxonomy" id="449393"/>
    <lineage>
        <taxon>unclassified sequences</taxon>
        <taxon>metagenomes</taxon>
        <taxon>ecological metagenomes</taxon>
    </lineage>
</organism>
<comment type="subunit">
    <text evidence="4">Homotetramer.</text>
</comment>
<evidence type="ECO:0000256" key="3">
    <source>
        <dbReference type="ARBA" id="ARBA00008784"/>
    </source>
</evidence>
<evidence type="ECO:0000256" key="11">
    <source>
        <dbReference type="ARBA" id="ARBA00023002"/>
    </source>
</evidence>
<dbReference type="InterPro" id="IPR029068">
    <property type="entry name" value="Glyas_Bleomycin-R_OHBP_Dase"/>
</dbReference>
<dbReference type="EMBL" id="CAFBNF010000052">
    <property type="protein sequence ID" value="CAB4938048.1"/>
    <property type="molecule type" value="Genomic_DNA"/>
</dbReference>
<keyword evidence="12" id="KW-0408">Iron</keyword>
<evidence type="ECO:0000256" key="10">
    <source>
        <dbReference type="ARBA" id="ARBA00022964"/>
    </source>
</evidence>
<dbReference type="PANTHER" id="PTHR21366:SF14">
    <property type="entry name" value="GLYOXALASE DOMAIN-CONTAINING PROTEIN 5"/>
    <property type="match status" value="1"/>
</dbReference>
<feature type="domain" description="VOC" evidence="15">
    <location>
        <begin position="147"/>
        <end position="265"/>
    </location>
</feature>
<dbReference type="SUPFAM" id="SSF54593">
    <property type="entry name" value="Glyoxalase/Bleomycin resistance protein/Dihydroxybiphenyl dioxygenase"/>
    <property type="match status" value="1"/>
</dbReference>
<evidence type="ECO:0000259" key="15">
    <source>
        <dbReference type="PROSITE" id="PS51819"/>
    </source>
</evidence>
<dbReference type="InterPro" id="IPR037523">
    <property type="entry name" value="VOC_core"/>
</dbReference>
<dbReference type="EC" id="1.13.11.2" evidence="5"/>
<dbReference type="AlphaFoldDB" id="A0A6J7PJN8"/>
<keyword evidence="7" id="KW-0479">Metal-binding</keyword>
<name>A0A6J7PJN8_9ZZZZ</name>
<evidence type="ECO:0000313" key="17">
    <source>
        <dbReference type="EMBL" id="CAB5003453.1"/>
    </source>
</evidence>
<evidence type="ECO:0000313" key="16">
    <source>
        <dbReference type="EMBL" id="CAB4938048.1"/>
    </source>
</evidence>
<dbReference type="Gene3D" id="3.10.180.10">
    <property type="entry name" value="2,3-Dihydroxybiphenyl 1,2-Dioxygenase, domain 1"/>
    <property type="match status" value="2"/>
</dbReference>
<dbReference type="GO" id="GO:0018577">
    <property type="term" value="F:catechol 2,3-dioxygenase activity"/>
    <property type="evidence" value="ECO:0007669"/>
    <property type="project" value="UniProtKB-EC"/>
</dbReference>
<keyword evidence="10" id="KW-0223">Dioxygenase</keyword>
<evidence type="ECO:0000256" key="1">
    <source>
        <dbReference type="ARBA" id="ARBA00000163"/>
    </source>
</evidence>
<reference evidence="17" key="1">
    <citation type="submission" date="2020-05" db="EMBL/GenBank/DDBJ databases">
        <authorList>
            <person name="Chiriac C."/>
            <person name="Salcher M."/>
            <person name="Ghai R."/>
            <person name="Kavagutti S V."/>
        </authorList>
    </citation>
    <scope>NUCLEOTIDE SEQUENCE</scope>
</reference>
<dbReference type="PROSITE" id="PS51819">
    <property type="entry name" value="VOC"/>
    <property type="match status" value="2"/>
</dbReference>
<evidence type="ECO:0000256" key="8">
    <source>
        <dbReference type="ARBA" id="ARBA00022737"/>
    </source>
</evidence>
<comment type="cofactor">
    <cofactor evidence="2">
        <name>Fe(2+)</name>
        <dbReference type="ChEBI" id="CHEBI:29033"/>
    </cofactor>
</comment>
<sequence length="303" mass="34233">MSIMRLSHAEIRVPDLELATAYYTEVLGLYETAREPERVFLKCWDEHQHHSIVLSFAPTYGLEHFGFKVDEPGDLDRYQARVEAEGIEVRRYTTGEWGPGHGEAIRFRIPGGHEMELVYGMQQIGNLLPLLNPPPKPMGLVGIAPPRIDHIFLTVEDVALNTRFLQDVLGFHLTEQVVGDDGYQIATWLEVSHSSHDIALITGPNGGFHHVAFWVDDWNDLRDAADVCAYHGVTIEKNPTRHGATRGYCMYFFDPAGNRNEVFTGGYYTDPDTEPITWTEAEMGRALFAYDGVVDQQFLTVHT</sequence>
<dbReference type="InterPro" id="IPR050383">
    <property type="entry name" value="GlyoxalaseI/FosfomycinResist"/>
</dbReference>
<dbReference type="NCBIfam" id="TIGR03211">
    <property type="entry name" value="catechol_2_3"/>
    <property type="match status" value="1"/>
</dbReference>
<comment type="similarity">
    <text evidence="3">Belongs to the extradiol ring-cleavage dioxygenase family.</text>
</comment>
<evidence type="ECO:0000256" key="5">
    <source>
        <dbReference type="ARBA" id="ARBA00013117"/>
    </source>
</evidence>
<dbReference type="Pfam" id="PF00903">
    <property type="entry name" value="Glyoxalase"/>
    <property type="match status" value="1"/>
</dbReference>